<accession>A0ABV6W112</accession>
<dbReference type="Proteomes" id="UP001592531">
    <property type="component" value="Unassembled WGS sequence"/>
</dbReference>
<dbReference type="RefSeq" id="WP_380539397.1">
    <property type="nucleotide sequence ID" value="NZ_JBHFAB010000019.1"/>
</dbReference>
<comment type="caution">
    <text evidence="3">The sequence shown here is derived from an EMBL/GenBank/DDBJ whole genome shotgun (WGS) entry which is preliminary data.</text>
</comment>
<sequence>MTGGFEQRLEADLEALAAASAPPPPDLYAQVRARVDRRRRRRTAVLAGGVAACTATVLGLTLTFADRAAPAPTPSSAVPASGGAAGSSHGATAPSGGATTDTAWWPLADADLRPPPSAVLSGWDAAKQTTHSDARLLYQQQLDPKAVLFLVAGRTPDGGTRVALLLGMQGINGAVSRTGLDLLLDVDAPTGRSAPVALALLQGLTSKASASTLGIEVLATPCAGKAQVSLDGESTPLTVVGAKNGILVVKPLRTAGSPPGPMTLECAAEVTGISSARLTPAGHALVPGRDTTAYLLTGA</sequence>
<reference evidence="3 4" key="1">
    <citation type="submission" date="2024-09" db="EMBL/GenBank/DDBJ databases">
        <authorList>
            <person name="Lee S.D."/>
        </authorList>
    </citation>
    <scope>NUCLEOTIDE SEQUENCE [LARGE SCALE GENOMIC DNA]</scope>
    <source>
        <strain evidence="3 4">N8-3</strain>
    </source>
</reference>
<evidence type="ECO:0000256" key="2">
    <source>
        <dbReference type="SAM" id="Phobius"/>
    </source>
</evidence>
<feature type="region of interest" description="Disordered" evidence="1">
    <location>
        <begin position="69"/>
        <end position="102"/>
    </location>
</feature>
<keyword evidence="2" id="KW-0472">Membrane</keyword>
<keyword evidence="2" id="KW-0812">Transmembrane</keyword>
<organism evidence="3 4">
    <name type="scientific">Streptacidiphilus cavernicola</name>
    <dbReference type="NCBI Taxonomy" id="3342716"/>
    <lineage>
        <taxon>Bacteria</taxon>
        <taxon>Bacillati</taxon>
        <taxon>Actinomycetota</taxon>
        <taxon>Actinomycetes</taxon>
        <taxon>Kitasatosporales</taxon>
        <taxon>Streptomycetaceae</taxon>
        <taxon>Streptacidiphilus</taxon>
    </lineage>
</organism>
<evidence type="ECO:0000313" key="3">
    <source>
        <dbReference type="EMBL" id="MFC1419674.1"/>
    </source>
</evidence>
<keyword evidence="2" id="KW-1133">Transmembrane helix</keyword>
<gene>
    <name evidence="3" type="ORF">ACEZDE_24000</name>
</gene>
<evidence type="ECO:0000313" key="4">
    <source>
        <dbReference type="Proteomes" id="UP001592531"/>
    </source>
</evidence>
<protein>
    <submittedName>
        <fullName evidence="3">Uncharacterized protein</fullName>
    </submittedName>
</protein>
<evidence type="ECO:0000256" key="1">
    <source>
        <dbReference type="SAM" id="MobiDB-lite"/>
    </source>
</evidence>
<name>A0ABV6W112_9ACTN</name>
<keyword evidence="4" id="KW-1185">Reference proteome</keyword>
<proteinExistence type="predicted"/>
<feature type="transmembrane region" description="Helical" evidence="2">
    <location>
        <begin position="44"/>
        <end position="65"/>
    </location>
</feature>
<dbReference type="EMBL" id="JBHFAB010000019">
    <property type="protein sequence ID" value="MFC1419674.1"/>
    <property type="molecule type" value="Genomic_DNA"/>
</dbReference>